<sequence>MVPQNGMVCEDGPSFPITLPYDAANPYLALHDWLVSVKKQYNVQYTIRRGIARTQRKKDQKIILNCFRSGVPRITAKAGGKNAGASFNAGSLTAALTAESSQELKAVPEGHHTGHSGYTAVGCCHSIMVERRLDGVPPHQWVIGSMCSAHTNHRLGSADDVARLSMLPEVRDRVCWLIGQGKKNPEICMDLRERALEVNNGDLSVAANAAWVPTPKVVWNTRQGIKKGSVPKPRTVVEQFTRDLNDLIRVGRGQLPVAPSAVPDTVHDYDGRVGRGGGAENTFDPTVVAPPTWLIAASRPTKKDCAAARRLDTETGRGRIPVRSARSEEEDKAGCAAGPSLLLAARLSVARAQSRVLDLISGKSGKGKGGKGASKKGSQRPPTCVSVSLSSEEPFCLDCILNTRDGRSVTNPPKYIPRSQCTQ</sequence>
<accession>A0A9K3GEE1</accession>
<evidence type="ECO:0000313" key="3">
    <source>
        <dbReference type="Proteomes" id="UP000265618"/>
    </source>
</evidence>
<proteinExistence type="predicted"/>
<protein>
    <submittedName>
        <fullName evidence="2">Uncharacterized protein</fullName>
    </submittedName>
</protein>
<dbReference type="EMBL" id="BDIP01000001">
    <property type="protein sequence ID" value="GIQ79365.1"/>
    <property type="molecule type" value="Genomic_DNA"/>
</dbReference>
<name>A0A9K3GEE1_9EUKA</name>
<keyword evidence="3" id="KW-1185">Reference proteome</keyword>
<evidence type="ECO:0000313" key="2">
    <source>
        <dbReference type="EMBL" id="GIQ79365.1"/>
    </source>
</evidence>
<reference evidence="2 3" key="1">
    <citation type="journal article" date="2018" name="PLoS ONE">
        <title>The draft genome of Kipferlia bialata reveals reductive genome evolution in fornicate parasites.</title>
        <authorList>
            <person name="Tanifuji G."/>
            <person name="Takabayashi S."/>
            <person name="Kume K."/>
            <person name="Takagi M."/>
            <person name="Nakayama T."/>
            <person name="Kamikawa R."/>
            <person name="Inagaki Y."/>
            <person name="Hashimoto T."/>
        </authorList>
    </citation>
    <scope>NUCLEOTIDE SEQUENCE [LARGE SCALE GENOMIC DNA]</scope>
    <source>
        <strain evidence="2">NY0173</strain>
    </source>
</reference>
<organism evidence="2 3">
    <name type="scientific">Kipferlia bialata</name>
    <dbReference type="NCBI Taxonomy" id="797122"/>
    <lineage>
        <taxon>Eukaryota</taxon>
        <taxon>Metamonada</taxon>
        <taxon>Carpediemonas-like organisms</taxon>
        <taxon>Kipferlia</taxon>
    </lineage>
</organism>
<evidence type="ECO:0000256" key="1">
    <source>
        <dbReference type="SAM" id="MobiDB-lite"/>
    </source>
</evidence>
<comment type="caution">
    <text evidence="2">The sequence shown here is derived from an EMBL/GenBank/DDBJ whole genome shotgun (WGS) entry which is preliminary data.</text>
</comment>
<dbReference type="Proteomes" id="UP000265618">
    <property type="component" value="Unassembled WGS sequence"/>
</dbReference>
<feature type="compositionally biased region" description="Basic residues" evidence="1">
    <location>
        <begin position="365"/>
        <end position="378"/>
    </location>
</feature>
<feature type="region of interest" description="Disordered" evidence="1">
    <location>
        <begin position="361"/>
        <end position="386"/>
    </location>
</feature>
<gene>
    <name evidence="2" type="ORF">KIPB_000006</name>
</gene>
<dbReference type="AlphaFoldDB" id="A0A9K3GEE1"/>